<accession>A0A1V4ESA2</accession>
<keyword evidence="8" id="KW-1185">Reference proteome</keyword>
<dbReference type="PANTHER" id="PTHR10465">
    <property type="entry name" value="TRANSMEMBRANE GTPASE FZO1"/>
    <property type="match status" value="1"/>
</dbReference>
<evidence type="ECO:0000313" key="8">
    <source>
        <dbReference type="Proteomes" id="UP000190229"/>
    </source>
</evidence>
<dbReference type="Proteomes" id="UP000190229">
    <property type="component" value="Unassembled WGS sequence"/>
</dbReference>
<dbReference type="GO" id="GO:0003924">
    <property type="term" value="F:GTPase activity"/>
    <property type="evidence" value="ECO:0007669"/>
    <property type="project" value="InterPro"/>
</dbReference>
<dbReference type="InterPro" id="IPR027417">
    <property type="entry name" value="P-loop_NTPase"/>
</dbReference>
<dbReference type="EMBL" id="MWPS01000026">
    <property type="protein sequence ID" value="OPG15825.1"/>
    <property type="molecule type" value="Genomic_DNA"/>
</dbReference>
<sequence length="639" mass="71769">MNQEILHVAERLARVSTLLAGTDLDSLSAELSQRAERLLNQESTIAVFGAFSAGKSSLINALVGRNLLPVSPNPTTASINRILPPTDVYPHETVRVFMKSAAQIQDEVAQALQRLGLPVVDFKEVPRVIASITRADLRSEDRVYDSFLRSLARGLARDSAFTDVVREVPLSEFPSYVAREERAVWVERIDLYFDSPLARVGVTLVDTPGSNSIHARHTDLAFQFMRDADATVFVTYYNHAFAKPDRTFLRQLGMVKDALDTDAMIFVINAADLAATSDETEHVASYVRQELKKLGVREPHIYPLSSQLAMFASMIRSNTFPEEAVVALRQRLHLAEDEALPAVEQIEARSGMGPFYEALEALAVLRLRDESRARARSELTRAMQRLTAGIAALEEQIQKGDAYQRMRMDESREFVAQMDDDLAIEAQRLKAEGDELFHHALQRIRFALPELGAVAFHASTLRNGSRDEADLAYREWRSDVAERATQEARATSIRLLRMVEQGRLRRIQANLDFCARVGLVEQSPRSEALAYPTPAALTLFRSPDIERAVQRAVRDVQAFVEGQGRDQLAPILEAHATESVDRYFQSILRAFIDTYNEHALAQLDTYRQVVKQAEAPVRHDELRQRLALLLAARAAWPDE</sequence>
<evidence type="ECO:0000256" key="3">
    <source>
        <dbReference type="ARBA" id="ARBA00022801"/>
    </source>
</evidence>
<organism evidence="7 8">
    <name type="scientific">Ferroacidibacillus organovorans</name>
    <dbReference type="NCBI Taxonomy" id="1765683"/>
    <lineage>
        <taxon>Bacteria</taxon>
        <taxon>Bacillati</taxon>
        <taxon>Bacillota</taxon>
        <taxon>Bacilli</taxon>
        <taxon>Bacillales</taxon>
        <taxon>Alicyclobacillaceae</taxon>
        <taxon>Ferroacidibacillus</taxon>
    </lineage>
</organism>
<evidence type="ECO:0000256" key="4">
    <source>
        <dbReference type="ARBA" id="ARBA00023134"/>
    </source>
</evidence>
<evidence type="ECO:0000259" key="6">
    <source>
        <dbReference type="Pfam" id="PF00350"/>
    </source>
</evidence>
<proteinExistence type="predicted"/>
<dbReference type="AlphaFoldDB" id="A0A1V4ESA2"/>
<dbReference type="GO" id="GO:0016020">
    <property type="term" value="C:membrane"/>
    <property type="evidence" value="ECO:0007669"/>
    <property type="project" value="UniProtKB-SubCell"/>
</dbReference>
<protein>
    <recommendedName>
        <fullName evidence="6">Dynamin N-terminal domain-containing protein</fullName>
    </recommendedName>
</protein>
<evidence type="ECO:0000256" key="5">
    <source>
        <dbReference type="ARBA" id="ARBA00023136"/>
    </source>
</evidence>
<dbReference type="InterPro" id="IPR045063">
    <property type="entry name" value="Dynamin_N"/>
</dbReference>
<dbReference type="SUPFAM" id="SSF52540">
    <property type="entry name" value="P-loop containing nucleoside triphosphate hydrolases"/>
    <property type="match status" value="1"/>
</dbReference>
<comment type="caution">
    <text evidence="7">The sequence shown here is derived from an EMBL/GenBank/DDBJ whole genome shotgun (WGS) entry which is preliminary data.</text>
</comment>
<dbReference type="RefSeq" id="WP_079290882.1">
    <property type="nucleotide sequence ID" value="NZ_MWPS01000026.1"/>
</dbReference>
<comment type="subcellular location">
    <subcellularLocation>
        <location evidence="1">Membrane</location>
    </subcellularLocation>
</comment>
<keyword evidence="4" id="KW-0342">GTP-binding</keyword>
<evidence type="ECO:0000313" key="7">
    <source>
        <dbReference type="EMBL" id="OPG15825.1"/>
    </source>
</evidence>
<keyword evidence="5" id="KW-0472">Membrane</keyword>
<dbReference type="Gene3D" id="3.40.50.300">
    <property type="entry name" value="P-loop containing nucleotide triphosphate hydrolases"/>
    <property type="match status" value="1"/>
</dbReference>
<dbReference type="Pfam" id="PF00350">
    <property type="entry name" value="Dynamin_N"/>
    <property type="match status" value="1"/>
</dbReference>
<dbReference type="PANTHER" id="PTHR10465:SF0">
    <property type="entry name" value="SARCALUMENIN"/>
    <property type="match status" value="1"/>
</dbReference>
<reference evidence="7 8" key="1">
    <citation type="submission" date="2017-02" db="EMBL/GenBank/DDBJ databases">
        <title>Draft genome of Acidibacillus ferrooxidans Huett2.</title>
        <authorList>
            <person name="Schopf S."/>
        </authorList>
    </citation>
    <scope>NUCLEOTIDE SEQUENCE [LARGE SCALE GENOMIC DNA]</scope>
    <source>
        <strain evidence="7 8">Huett2</strain>
    </source>
</reference>
<evidence type="ECO:0000256" key="1">
    <source>
        <dbReference type="ARBA" id="ARBA00004370"/>
    </source>
</evidence>
<gene>
    <name evidence="7" type="ORF">B2M26_09435</name>
</gene>
<keyword evidence="3" id="KW-0378">Hydrolase</keyword>
<dbReference type="InterPro" id="IPR027094">
    <property type="entry name" value="Mitofusin_fam"/>
</dbReference>
<evidence type="ECO:0000256" key="2">
    <source>
        <dbReference type="ARBA" id="ARBA00022741"/>
    </source>
</evidence>
<dbReference type="GO" id="GO:0005525">
    <property type="term" value="F:GTP binding"/>
    <property type="evidence" value="ECO:0007669"/>
    <property type="project" value="UniProtKB-KW"/>
</dbReference>
<feature type="domain" description="Dynamin N-terminal" evidence="6">
    <location>
        <begin position="45"/>
        <end position="270"/>
    </location>
</feature>
<name>A0A1V4ESA2_9BACL</name>
<keyword evidence="2" id="KW-0547">Nucleotide-binding</keyword>